<feature type="region of interest" description="Disordered" evidence="1">
    <location>
        <begin position="107"/>
        <end position="794"/>
    </location>
</feature>
<feature type="compositionally biased region" description="Low complexity" evidence="1">
    <location>
        <begin position="329"/>
        <end position="367"/>
    </location>
</feature>
<feature type="compositionally biased region" description="Basic and acidic residues" evidence="1">
    <location>
        <begin position="445"/>
        <end position="462"/>
    </location>
</feature>
<feature type="compositionally biased region" description="Basic and acidic residues" evidence="1">
    <location>
        <begin position="198"/>
        <end position="224"/>
    </location>
</feature>
<dbReference type="InterPro" id="IPR055264">
    <property type="entry name" value="BOD1/SHG1_dom"/>
</dbReference>
<dbReference type="EMBL" id="JAAAIP010000138">
    <property type="protein sequence ID" value="KAG0324745.1"/>
    <property type="molecule type" value="Genomic_DNA"/>
</dbReference>
<feature type="compositionally biased region" description="Low complexity" evidence="1">
    <location>
        <begin position="380"/>
        <end position="392"/>
    </location>
</feature>
<evidence type="ECO:0000313" key="4">
    <source>
        <dbReference type="Proteomes" id="UP000738325"/>
    </source>
</evidence>
<evidence type="ECO:0000313" key="3">
    <source>
        <dbReference type="EMBL" id="KAG0324745.1"/>
    </source>
</evidence>
<feature type="compositionally biased region" description="Basic and acidic residues" evidence="1">
    <location>
        <begin position="398"/>
        <end position="407"/>
    </location>
</feature>
<organism evidence="3 4">
    <name type="scientific">Dissophora globulifera</name>
    <dbReference type="NCBI Taxonomy" id="979702"/>
    <lineage>
        <taxon>Eukaryota</taxon>
        <taxon>Fungi</taxon>
        <taxon>Fungi incertae sedis</taxon>
        <taxon>Mucoromycota</taxon>
        <taxon>Mortierellomycotina</taxon>
        <taxon>Mortierellomycetes</taxon>
        <taxon>Mortierellales</taxon>
        <taxon>Mortierellaceae</taxon>
        <taxon>Dissophora</taxon>
    </lineage>
</organism>
<feature type="compositionally biased region" description="Polar residues" evidence="1">
    <location>
        <begin position="241"/>
        <end position="254"/>
    </location>
</feature>
<feature type="compositionally biased region" description="Low complexity" evidence="1">
    <location>
        <begin position="168"/>
        <end position="197"/>
    </location>
</feature>
<sequence>MSPEELAALFKLRGDFDSTRKNLLNDFQNSSVGKQFSMQLGDILQNCIEEDPGLLQREKTEFHQLMVERITKSSEYKKVQQFVDSLLQPAQYMSKIESSLMTIVNEQAPPPSEKEPSTEQDKDKEKVKEKEKEKDKDKDRDKNKDNSKSSKKNHTTGSVKEESGSGSGSKTTSNSKRNSSSTSHASSLPYLSKSASSQKREDSILSGRSMEKRPKDRPVKRELDLSLPPRPQPKKREPHFTTASVPSNGNSSNVLAAAITSVKNEPNTSGSRPHELTHHMADTEDISTKDPVLKEPVDPKDSKLTSLSPVGPDLDAASAKEPEIRDLSLSDSSVQPSQPSSQESKGHSETNGSTTTSISNNDSSTRKVVPKKRNRRRSMDSNSSLSSPPSSSEPETDGEGKSGEGGRAKKLAKKAALFKGEPTLSHQDSADTATGAVAADQADAEAVKDVVEDEMETVRMDVDYLPITAASPDNKRNESPAVPDADDSSKDSVDSGAKDSAEMGAETSIKATISGRGDKHDVTTSEAPVKSPVSTSAAARSYPSSSSSTSSSQQNSPATITSSSNGHRGRDSDAMDHKSPHNHHHSSHTSKRIGHQPLPLPPRPNIVPLPPKPVSLSLNRRASSHSRNSSSAAGAGAGALGTGLPPPLNSSSSGTGVVSPTTGSLSSSLPTLPALSSSSSSTPTSTATPAALSSPTTATPAPTVSTIAAAPSSSILSKQEKSPVVVSPTALPSSSSAATVAASSSSPPTNSSASKPKQHGRTPIPLPHKPIPLPPRPSLVASGSSSSPLKKKHK</sequence>
<proteinExistence type="predicted"/>
<feature type="compositionally biased region" description="Basic and acidic residues" evidence="1">
    <location>
        <begin position="318"/>
        <end position="328"/>
    </location>
</feature>
<feature type="compositionally biased region" description="Basic and acidic residues" evidence="1">
    <location>
        <begin position="568"/>
        <end position="579"/>
    </location>
</feature>
<evidence type="ECO:0000256" key="1">
    <source>
        <dbReference type="SAM" id="MobiDB-lite"/>
    </source>
</evidence>
<feature type="compositionally biased region" description="Basic and acidic residues" evidence="1">
    <location>
        <begin position="112"/>
        <end position="148"/>
    </location>
</feature>
<feature type="compositionally biased region" description="Polar residues" evidence="1">
    <location>
        <begin position="261"/>
        <end position="271"/>
    </location>
</feature>
<reference evidence="3" key="1">
    <citation type="journal article" date="2020" name="Fungal Divers.">
        <title>Resolving the Mortierellaceae phylogeny through synthesis of multi-gene phylogenetics and phylogenomics.</title>
        <authorList>
            <person name="Vandepol N."/>
            <person name="Liber J."/>
            <person name="Desiro A."/>
            <person name="Na H."/>
            <person name="Kennedy M."/>
            <person name="Barry K."/>
            <person name="Grigoriev I.V."/>
            <person name="Miller A.N."/>
            <person name="O'Donnell K."/>
            <person name="Stajich J.E."/>
            <person name="Bonito G."/>
        </authorList>
    </citation>
    <scope>NUCLEOTIDE SEQUENCE</scope>
    <source>
        <strain evidence="3">REB-010B</strain>
    </source>
</reference>
<feature type="compositionally biased region" description="Low complexity" evidence="1">
    <location>
        <begin position="649"/>
        <end position="754"/>
    </location>
</feature>
<feature type="compositionally biased region" description="Low complexity" evidence="1">
    <location>
        <begin position="534"/>
        <end position="558"/>
    </location>
</feature>
<name>A0A9P6RRF0_9FUNG</name>
<feature type="compositionally biased region" description="Pro residues" evidence="1">
    <location>
        <begin position="598"/>
        <end position="613"/>
    </location>
</feature>
<gene>
    <name evidence="3" type="ORF">BGZ99_001465</name>
</gene>
<feature type="compositionally biased region" description="Low complexity" evidence="1">
    <location>
        <begin position="430"/>
        <end position="441"/>
    </location>
</feature>
<feature type="compositionally biased region" description="Low complexity" evidence="1">
    <location>
        <begin position="614"/>
        <end position="634"/>
    </location>
</feature>
<comment type="caution">
    <text evidence="3">The sequence shown here is derived from an EMBL/GenBank/DDBJ whole genome shotgun (WGS) entry which is preliminary data.</text>
</comment>
<dbReference type="OrthoDB" id="5579731at2759"/>
<accession>A0A9P6RRF0</accession>
<feature type="compositionally biased region" description="Basic residues" evidence="1">
    <location>
        <begin position="580"/>
        <end position="594"/>
    </location>
</feature>
<dbReference type="Proteomes" id="UP000738325">
    <property type="component" value="Unassembled WGS sequence"/>
</dbReference>
<feature type="compositionally biased region" description="Pro residues" evidence="1">
    <location>
        <begin position="764"/>
        <end position="777"/>
    </location>
</feature>
<feature type="compositionally biased region" description="Basic and acidic residues" evidence="1">
    <location>
        <begin position="487"/>
        <end position="501"/>
    </location>
</feature>
<keyword evidence="4" id="KW-1185">Reference proteome</keyword>
<dbReference type="AlphaFoldDB" id="A0A9P6RRF0"/>
<feature type="compositionally biased region" description="Basic and acidic residues" evidence="1">
    <location>
        <begin position="272"/>
        <end position="303"/>
    </location>
</feature>
<evidence type="ECO:0000259" key="2">
    <source>
        <dbReference type="Pfam" id="PF05205"/>
    </source>
</evidence>
<feature type="domain" description="BOD1/SHG1" evidence="2">
    <location>
        <begin position="6"/>
        <end position="105"/>
    </location>
</feature>
<protein>
    <recommendedName>
        <fullName evidence="2">BOD1/SHG1 domain-containing protein</fullName>
    </recommendedName>
</protein>
<dbReference type="Pfam" id="PF05205">
    <property type="entry name" value="COMPASS-Shg1"/>
    <property type="match status" value="1"/>
</dbReference>